<feature type="coiled-coil region" evidence="11">
    <location>
        <begin position="161"/>
        <end position="188"/>
    </location>
</feature>
<sequence>MSDDSEVVREEKVTQAVQFLGDSRVSAAPLEKAIGFLQRKGLTAGEIREALKRATKTVTPEIENLLQNPESSAPSAAAGAASGALQTAGAVVGAPQAGSAQPQVVYYTQPPNQSTLQPRQTWKEAVLWAGAVSGIVLAVREVLKKYVVPIYFPEETEGKRLKDLQSEVRQLGEGMNQLQQALKESQSKDDMAGITETMKLFTSQIKELNVHNASQRRSVELLQRKVDLVQNSLQESKESRVADGAGSSAATSSLKKAPPADPAPHPHPESAVEDDFFSMKPSSIDTFTAGRTLASAEKHKEIQKAMAEQVKSLSQPGNDKEVAKANGSQASAGESHPEERNNLDEIQPV</sequence>
<evidence type="ECO:0000256" key="4">
    <source>
        <dbReference type="ARBA" id="ARBA00023010"/>
    </source>
</evidence>
<feature type="region of interest" description="Disordered" evidence="12">
    <location>
        <begin position="235"/>
        <end position="349"/>
    </location>
</feature>
<dbReference type="AlphaFoldDB" id="A0A7S2ZPS9"/>
<keyword evidence="6 10" id="KW-0576">Peroxisome</keyword>
<evidence type="ECO:0000256" key="7">
    <source>
        <dbReference type="ARBA" id="ARBA00029502"/>
    </source>
</evidence>
<evidence type="ECO:0000313" key="15">
    <source>
        <dbReference type="EMBL" id="CAE0046560.1"/>
    </source>
</evidence>
<dbReference type="GO" id="GO:0016560">
    <property type="term" value="P:protein import into peroxisome matrix, docking"/>
    <property type="evidence" value="ECO:0007669"/>
    <property type="project" value="UniProtKB-UniRule"/>
</dbReference>
<reference evidence="15" key="1">
    <citation type="submission" date="2021-01" db="EMBL/GenBank/DDBJ databases">
        <authorList>
            <person name="Corre E."/>
            <person name="Pelletier E."/>
            <person name="Niang G."/>
            <person name="Scheremetjew M."/>
            <person name="Finn R."/>
            <person name="Kale V."/>
            <person name="Holt S."/>
            <person name="Cochrane G."/>
            <person name="Meng A."/>
            <person name="Brown T."/>
            <person name="Cohen L."/>
        </authorList>
    </citation>
    <scope>NUCLEOTIDE SEQUENCE</scope>
    <source>
        <strain evidence="15">CCMP 769</strain>
    </source>
</reference>
<dbReference type="PANTHER" id="PTHR23058:SF0">
    <property type="entry name" value="PEROXISOMAL MEMBRANE PROTEIN PEX14"/>
    <property type="match status" value="1"/>
</dbReference>
<comment type="similarity">
    <text evidence="1 10">Belongs to the peroxin-14 family.</text>
</comment>
<keyword evidence="11" id="KW-0175">Coiled coil</keyword>
<feature type="domain" description="Peroxisome membrane anchor protein Pex14p N-terminal" evidence="13">
    <location>
        <begin position="9"/>
        <end position="53"/>
    </location>
</feature>
<dbReference type="GO" id="GO:0005778">
    <property type="term" value="C:peroxisomal membrane"/>
    <property type="evidence" value="ECO:0007669"/>
    <property type="project" value="UniProtKB-SubCell"/>
</dbReference>
<gene>
    <name evidence="14" type="ORF">RMAR00112_LOCUS14538</name>
    <name evidence="15" type="ORF">RMAR00112_LOCUS14539</name>
</gene>
<evidence type="ECO:0000256" key="1">
    <source>
        <dbReference type="ARBA" id="ARBA00005443"/>
    </source>
</evidence>
<dbReference type="InterPro" id="IPR025655">
    <property type="entry name" value="PEX14"/>
</dbReference>
<name>A0A7S2ZPS9_9RHOD</name>
<evidence type="ECO:0000256" key="11">
    <source>
        <dbReference type="SAM" id="Coils"/>
    </source>
</evidence>
<keyword evidence="2 10" id="KW-0813">Transport</keyword>
<comment type="subcellular location">
    <subcellularLocation>
        <location evidence="9 10">Peroxisome membrane</location>
    </subcellularLocation>
</comment>
<evidence type="ECO:0000313" key="14">
    <source>
        <dbReference type="EMBL" id="CAE0046559.1"/>
    </source>
</evidence>
<dbReference type="InterPro" id="IPR006785">
    <property type="entry name" value="Pex14_N"/>
</dbReference>
<comment type="function">
    <text evidence="10">Component of the PEX13-PEX14 docking complex, a translocon channel that specifically mediates the import of peroxisomal cargo proteins bound to PEX5 receptor. The PEX13-PEX14 docking complex forms a large import pore which can be opened to a diameter of about 9 nm. Mechanistically, PEX5 receptor along with cargo proteins associates with the PEX14 subunit of the PEX13-PEX14 docking complex in the cytosol, leading to the insertion of the receptor into the organelle membrane with the concomitant translocation of the cargo into the peroxisome matrix.</text>
</comment>
<keyword evidence="3 10" id="KW-0653">Protein transport</keyword>
<protein>
    <recommendedName>
        <fullName evidence="7 10">Peroxisomal membrane protein PEX14</fullName>
    </recommendedName>
    <alternativeName>
        <fullName evidence="8 10">Peroxin-14</fullName>
    </alternativeName>
</protein>
<dbReference type="GO" id="GO:1990429">
    <property type="term" value="C:peroxisomal importomer complex"/>
    <property type="evidence" value="ECO:0007669"/>
    <property type="project" value="TreeGrafter"/>
</dbReference>
<evidence type="ECO:0000256" key="6">
    <source>
        <dbReference type="ARBA" id="ARBA00023140"/>
    </source>
</evidence>
<organism evidence="15">
    <name type="scientific">Rhodosorus marinus</name>
    <dbReference type="NCBI Taxonomy" id="101924"/>
    <lineage>
        <taxon>Eukaryota</taxon>
        <taxon>Rhodophyta</taxon>
        <taxon>Stylonematophyceae</taxon>
        <taxon>Stylonematales</taxon>
        <taxon>Stylonemataceae</taxon>
        <taxon>Rhodosorus</taxon>
    </lineage>
</organism>
<dbReference type="InterPro" id="IPR036388">
    <property type="entry name" value="WH-like_DNA-bd_sf"/>
</dbReference>
<dbReference type="Gene3D" id="1.10.10.10">
    <property type="entry name" value="Winged helix-like DNA-binding domain superfamily/Winged helix DNA-binding domain"/>
    <property type="match status" value="1"/>
</dbReference>
<dbReference type="PANTHER" id="PTHR23058">
    <property type="entry name" value="PEROXISOMAL MEMBRANE PROTEIN PEX14"/>
    <property type="match status" value="1"/>
</dbReference>
<dbReference type="GO" id="GO:0005102">
    <property type="term" value="F:signaling receptor binding"/>
    <property type="evidence" value="ECO:0007669"/>
    <property type="project" value="TreeGrafter"/>
</dbReference>
<evidence type="ECO:0000256" key="3">
    <source>
        <dbReference type="ARBA" id="ARBA00022927"/>
    </source>
</evidence>
<feature type="compositionally biased region" description="Low complexity" evidence="12">
    <location>
        <begin position="242"/>
        <end position="257"/>
    </location>
</feature>
<evidence type="ECO:0000256" key="5">
    <source>
        <dbReference type="ARBA" id="ARBA00023136"/>
    </source>
</evidence>
<evidence type="ECO:0000259" key="13">
    <source>
        <dbReference type="Pfam" id="PF04695"/>
    </source>
</evidence>
<evidence type="ECO:0000256" key="8">
    <source>
        <dbReference type="ARBA" id="ARBA00029691"/>
    </source>
</evidence>
<evidence type="ECO:0000256" key="12">
    <source>
        <dbReference type="SAM" id="MobiDB-lite"/>
    </source>
</evidence>
<dbReference type="Pfam" id="PF04695">
    <property type="entry name" value="Pex14_N"/>
    <property type="match status" value="1"/>
</dbReference>
<proteinExistence type="inferred from homology"/>
<evidence type="ECO:0000256" key="10">
    <source>
        <dbReference type="RuleBase" id="RU367032"/>
    </source>
</evidence>
<evidence type="ECO:0000256" key="2">
    <source>
        <dbReference type="ARBA" id="ARBA00022448"/>
    </source>
</evidence>
<keyword evidence="4" id="KW-0811">Translocation</keyword>
<dbReference type="EMBL" id="HBHW01018900">
    <property type="protein sequence ID" value="CAE0046559.1"/>
    <property type="molecule type" value="Transcribed_RNA"/>
</dbReference>
<keyword evidence="5 10" id="KW-0472">Membrane</keyword>
<evidence type="ECO:0000256" key="9">
    <source>
        <dbReference type="ARBA" id="ARBA00046271"/>
    </source>
</evidence>
<dbReference type="EMBL" id="HBHW01018901">
    <property type="protein sequence ID" value="CAE0046560.1"/>
    <property type="molecule type" value="Transcribed_RNA"/>
</dbReference>
<accession>A0A7S2ZPS9</accession>